<keyword evidence="5" id="KW-0408">Iron</keyword>
<keyword evidence="4" id="KW-0560">Oxidoreductase</keyword>
<dbReference type="EMBL" id="CP023778">
    <property type="protein sequence ID" value="ATL68239.1"/>
    <property type="molecule type" value="Genomic_DNA"/>
</dbReference>
<reference evidence="7 8" key="1">
    <citation type="submission" date="2017-10" db="EMBL/GenBank/DDBJ databases">
        <title>Comparative genomics between pathogenic Norcardia.</title>
        <authorList>
            <person name="Zeng L."/>
        </authorList>
    </citation>
    <scope>NUCLEOTIDE SEQUENCE [LARGE SCALE GENOMIC DNA]</scope>
    <source>
        <strain evidence="7 8">NC_YFY_NT001</strain>
    </source>
</reference>
<dbReference type="GO" id="GO:0016705">
    <property type="term" value="F:oxidoreductase activity, acting on paired donors, with incorporation or reduction of molecular oxygen"/>
    <property type="evidence" value="ECO:0007669"/>
    <property type="project" value="InterPro"/>
</dbReference>
<evidence type="ECO:0000313" key="7">
    <source>
        <dbReference type="EMBL" id="ATL68239.1"/>
    </source>
</evidence>
<dbReference type="Gene3D" id="1.10.630.10">
    <property type="entry name" value="Cytochrome P450"/>
    <property type="match status" value="1"/>
</dbReference>
<accession>A0A291RLU8</accession>
<dbReference type="GeneID" id="88359773"/>
<dbReference type="PRINTS" id="PR00359">
    <property type="entry name" value="BP450"/>
</dbReference>
<comment type="similarity">
    <text evidence="1">Belongs to the cytochrome P450 family.</text>
</comment>
<name>A0A291RLU8_9NOCA</name>
<dbReference type="GO" id="GO:0020037">
    <property type="term" value="F:heme binding"/>
    <property type="evidence" value="ECO:0007669"/>
    <property type="project" value="InterPro"/>
</dbReference>
<dbReference type="KEGG" id="ntp:CRH09_20690"/>
<evidence type="ECO:0000256" key="5">
    <source>
        <dbReference type="ARBA" id="ARBA00023004"/>
    </source>
</evidence>
<evidence type="ECO:0000256" key="2">
    <source>
        <dbReference type="ARBA" id="ARBA00022617"/>
    </source>
</evidence>
<evidence type="ECO:0000256" key="4">
    <source>
        <dbReference type="ARBA" id="ARBA00023002"/>
    </source>
</evidence>
<dbReference type="GO" id="GO:0005506">
    <property type="term" value="F:iron ion binding"/>
    <property type="evidence" value="ECO:0007669"/>
    <property type="project" value="InterPro"/>
</dbReference>
<dbReference type="Proteomes" id="UP000221961">
    <property type="component" value="Chromosome"/>
</dbReference>
<sequence>MNVVSELAVDPFAPGVRGIDDPHPARAALRAAGPIVRVEAPAGGPVWVITDAELARRAFVHPQIVKDPAYVPEHWDPRRAGLEPTAAEQLSLTTTDGPVHATLRRAHTPLFTARRTGERLDRMRAFARDLLTACADAETVDLTRDFTTRYPLAVVCDVLGVPPDRIDRAIAACRGMYSGDPAEVERAMMAFGELAAAALEDGRGLAVELRDRVPADLTEPQLHYLLFTLLFAGQLTTDPAVGFLLARMLSSDAPDIDPDELVRDTLRRHAPAPFSLWRFTCAAIEFGGVRLPARSPLLIDIQGIGTDPRRATEPDLVFGAGPHYCTGVHLASWELRAVVDVLRADFPRVRLAVPYEQLRQQDFGGIQGSRLTALPVRLRG</sequence>
<dbReference type="PANTHER" id="PTHR46696">
    <property type="entry name" value="P450, PUTATIVE (EUROFUNG)-RELATED"/>
    <property type="match status" value="1"/>
</dbReference>
<evidence type="ECO:0000256" key="1">
    <source>
        <dbReference type="ARBA" id="ARBA00010617"/>
    </source>
</evidence>
<dbReference type="InterPro" id="IPR002397">
    <property type="entry name" value="Cyt_P450_B"/>
</dbReference>
<evidence type="ECO:0000256" key="3">
    <source>
        <dbReference type="ARBA" id="ARBA00022723"/>
    </source>
</evidence>
<proteinExistence type="inferred from homology"/>
<protein>
    <submittedName>
        <fullName evidence="7">Cytochrome P450</fullName>
    </submittedName>
</protein>
<dbReference type="AlphaFoldDB" id="A0A291RLU8"/>
<gene>
    <name evidence="7" type="ORF">CRH09_20690</name>
</gene>
<evidence type="ECO:0000256" key="6">
    <source>
        <dbReference type="ARBA" id="ARBA00023033"/>
    </source>
</evidence>
<dbReference type="InterPro" id="IPR036396">
    <property type="entry name" value="Cyt_P450_sf"/>
</dbReference>
<organism evidence="7 8">
    <name type="scientific">Nocardia terpenica</name>
    <dbReference type="NCBI Taxonomy" id="455432"/>
    <lineage>
        <taxon>Bacteria</taxon>
        <taxon>Bacillati</taxon>
        <taxon>Actinomycetota</taxon>
        <taxon>Actinomycetes</taxon>
        <taxon>Mycobacteriales</taxon>
        <taxon>Nocardiaceae</taxon>
        <taxon>Nocardia</taxon>
    </lineage>
</organism>
<keyword evidence="6" id="KW-0503">Monooxygenase</keyword>
<keyword evidence="3" id="KW-0479">Metal-binding</keyword>
<evidence type="ECO:0000313" key="8">
    <source>
        <dbReference type="Proteomes" id="UP000221961"/>
    </source>
</evidence>
<dbReference type="GO" id="GO:0004497">
    <property type="term" value="F:monooxygenase activity"/>
    <property type="evidence" value="ECO:0007669"/>
    <property type="project" value="UniProtKB-KW"/>
</dbReference>
<dbReference type="SUPFAM" id="SSF48264">
    <property type="entry name" value="Cytochrome P450"/>
    <property type="match status" value="1"/>
</dbReference>
<dbReference type="RefSeq" id="WP_098695340.1">
    <property type="nucleotide sequence ID" value="NZ_CP023778.1"/>
</dbReference>
<keyword evidence="2" id="KW-0349">Heme</keyword>
<dbReference type="PANTHER" id="PTHR46696:SF1">
    <property type="entry name" value="CYTOCHROME P450 YJIB-RELATED"/>
    <property type="match status" value="1"/>
</dbReference>